<organism evidence="1 2">
    <name type="scientific">Smallanthus sonchifolius</name>
    <dbReference type="NCBI Taxonomy" id="185202"/>
    <lineage>
        <taxon>Eukaryota</taxon>
        <taxon>Viridiplantae</taxon>
        <taxon>Streptophyta</taxon>
        <taxon>Embryophyta</taxon>
        <taxon>Tracheophyta</taxon>
        <taxon>Spermatophyta</taxon>
        <taxon>Magnoliopsida</taxon>
        <taxon>eudicotyledons</taxon>
        <taxon>Gunneridae</taxon>
        <taxon>Pentapetalae</taxon>
        <taxon>asterids</taxon>
        <taxon>campanulids</taxon>
        <taxon>Asterales</taxon>
        <taxon>Asteraceae</taxon>
        <taxon>Asteroideae</taxon>
        <taxon>Heliantheae alliance</taxon>
        <taxon>Millerieae</taxon>
        <taxon>Smallanthus</taxon>
    </lineage>
</organism>
<evidence type="ECO:0000313" key="2">
    <source>
        <dbReference type="Proteomes" id="UP001056120"/>
    </source>
</evidence>
<name>A0ACB9JSE2_9ASTR</name>
<reference evidence="1 2" key="2">
    <citation type="journal article" date="2022" name="Mol. Ecol. Resour.">
        <title>The genomes of chicory, endive, great burdock and yacon provide insights into Asteraceae paleo-polyploidization history and plant inulin production.</title>
        <authorList>
            <person name="Fan W."/>
            <person name="Wang S."/>
            <person name="Wang H."/>
            <person name="Wang A."/>
            <person name="Jiang F."/>
            <person name="Liu H."/>
            <person name="Zhao H."/>
            <person name="Xu D."/>
            <person name="Zhang Y."/>
        </authorList>
    </citation>
    <scope>NUCLEOTIDE SEQUENCE [LARGE SCALE GENOMIC DNA]</scope>
    <source>
        <strain evidence="2">cv. Yunnan</strain>
        <tissue evidence="1">Leaves</tissue>
    </source>
</reference>
<dbReference type="Proteomes" id="UP001056120">
    <property type="component" value="Linkage Group LG03"/>
</dbReference>
<comment type="caution">
    <text evidence="1">The sequence shown here is derived from an EMBL/GenBank/DDBJ whole genome shotgun (WGS) entry which is preliminary data.</text>
</comment>
<reference evidence="2" key="1">
    <citation type="journal article" date="2022" name="Mol. Ecol. Resour.">
        <title>The genomes of chicory, endive, great burdock and yacon provide insights into Asteraceae palaeo-polyploidization history and plant inulin production.</title>
        <authorList>
            <person name="Fan W."/>
            <person name="Wang S."/>
            <person name="Wang H."/>
            <person name="Wang A."/>
            <person name="Jiang F."/>
            <person name="Liu H."/>
            <person name="Zhao H."/>
            <person name="Xu D."/>
            <person name="Zhang Y."/>
        </authorList>
    </citation>
    <scope>NUCLEOTIDE SEQUENCE [LARGE SCALE GENOMIC DNA]</scope>
    <source>
        <strain evidence="2">cv. Yunnan</strain>
    </source>
</reference>
<proteinExistence type="predicted"/>
<protein>
    <submittedName>
        <fullName evidence="1">Uncharacterized protein</fullName>
    </submittedName>
</protein>
<sequence length="184" mass="21847">MEIKNSMLHIMRPNRNRNNAQFFFSFQLTQAVNLLVVLKWLARLTSIKSLEYWQQDKWVGYFPVKWHIVKDVPNSLLKHIVLEYNENKPVTNSRDTQEVKLDQGLQMIKVFKDHSSKQCILDDFEFYEERQKRIQEKKAKNQFQKQALEDKTTLVEKNKDEVTTPDLIKEVVKLTDSGSFDKAI</sequence>
<evidence type="ECO:0000313" key="1">
    <source>
        <dbReference type="EMBL" id="KAI3822951.1"/>
    </source>
</evidence>
<keyword evidence="2" id="KW-1185">Reference proteome</keyword>
<gene>
    <name evidence="1" type="ORF">L1987_10552</name>
</gene>
<dbReference type="EMBL" id="CM042020">
    <property type="protein sequence ID" value="KAI3822951.1"/>
    <property type="molecule type" value="Genomic_DNA"/>
</dbReference>
<accession>A0ACB9JSE2</accession>